<feature type="compositionally biased region" description="Polar residues" evidence="1">
    <location>
        <begin position="1047"/>
        <end position="1057"/>
    </location>
</feature>
<protein>
    <recommendedName>
        <fullName evidence="2">OTU domain-containing protein</fullName>
    </recommendedName>
</protein>
<feature type="compositionally biased region" description="Basic residues" evidence="1">
    <location>
        <begin position="1059"/>
        <end position="1082"/>
    </location>
</feature>
<feature type="region of interest" description="Disordered" evidence="1">
    <location>
        <begin position="188"/>
        <end position="210"/>
    </location>
</feature>
<dbReference type="AlphaFoldDB" id="A0A1X7AMV1"/>
<feature type="region of interest" description="Disordered" evidence="1">
    <location>
        <begin position="1036"/>
        <end position="1091"/>
    </location>
</feature>
<dbReference type="Gene3D" id="3.90.70.80">
    <property type="match status" value="1"/>
</dbReference>
<accession>A0A1X7AMV1</accession>
<name>A0A1X7AMV1_9GAMM</name>
<gene>
    <name evidence="3" type="ORF">EHSB41UT_03194</name>
</gene>
<evidence type="ECO:0000313" key="4">
    <source>
        <dbReference type="Proteomes" id="UP000196573"/>
    </source>
</evidence>
<dbReference type="RefSeq" id="WP_087111647.1">
    <property type="nucleotide sequence ID" value="NZ_CBCSCN010000007.1"/>
</dbReference>
<proteinExistence type="predicted"/>
<reference evidence="3 4" key="1">
    <citation type="submission" date="2017-03" db="EMBL/GenBank/DDBJ databases">
        <authorList>
            <person name="Afonso C.L."/>
            <person name="Miller P.J."/>
            <person name="Scott M.A."/>
            <person name="Spackman E."/>
            <person name="Goraichik I."/>
            <person name="Dimitrov K.M."/>
            <person name="Suarez D.L."/>
            <person name="Swayne D.E."/>
        </authorList>
    </citation>
    <scope>NUCLEOTIDE SEQUENCE [LARGE SCALE GENOMIC DNA]</scope>
    <source>
        <strain evidence="3">SB41UT1</strain>
    </source>
</reference>
<dbReference type="InterPro" id="IPR011990">
    <property type="entry name" value="TPR-like_helical_dom_sf"/>
</dbReference>
<feature type="domain" description="OTU" evidence="2">
    <location>
        <begin position="79"/>
        <end position="236"/>
    </location>
</feature>
<dbReference type="CDD" id="cd22744">
    <property type="entry name" value="OTU"/>
    <property type="match status" value="1"/>
</dbReference>
<dbReference type="EMBL" id="FWPT01000007">
    <property type="protein sequence ID" value="SMA49342.1"/>
    <property type="molecule type" value="Genomic_DNA"/>
</dbReference>
<dbReference type="PROSITE" id="PS50802">
    <property type="entry name" value="OTU"/>
    <property type="match status" value="1"/>
</dbReference>
<evidence type="ECO:0000256" key="1">
    <source>
        <dbReference type="SAM" id="MobiDB-lite"/>
    </source>
</evidence>
<evidence type="ECO:0000259" key="2">
    <source>
        <dbReference type="PROSITE" id="PS50802"/>
    </source>
</evidence>
<feature type="region of interest" description="Disordered" evidence="1">
    <location>
        <begin position="239"/>
        <end position="275"/>
    </location>
</feature>
<sequence length="1091" mass="124511">MRTFGHYSHSIFLAVLLLILHNLGWAAGESDLKTGRYHTRSSKAITDDYLQDLTRLETSRKNLRRYQTGLRELKSRLELESLETSPDGSCIYEAVAQQLILLGGKPDGFSSNDVRRDLIATINQAETSLADSPLHHFWDGYTQTINPKDNTPRLLEELRDTQIWGNAYILSPLIAFTYQRPVLHINRSPSSSLPEIQATSATGKDLDTSSWESLIPDNPLYLISNGSGHYEGAYSLNALSRETSPPPTDVVSETTDKPLPPSEQTEPSTTEQDDSVEHTIEIFITDAFSPISSVNEDVPWEVEVRTIHSHDIDTSLFLPLPLKSWQAGLAREFHNYQELSKSFQRYPLRIGMSGITQIAGGFYGALASALYSRRSLVQVRHQSDKERLHDLTMIREIRLLLERTSTTPVLGQSVERALSFCVNGDPHRSPLTRALQELNHFSHNPWKSSCLLPTLASLYNTPILLLSPLTPDNTGMLFLPWQPGKIIRDDNLPEWVGEHQPVTLIHSGGADRFSRWRSTTPHQRKPRHTLWNTLPETRQTDTLAAKAPWLSATMLPMMQNRTPGPDYPAHITIDGELSGALPYLQLLSLMRELFQTPSGSRNPELSQKLDALSWPHTPEWQTALVNLRYELTYRAKDFHISAQLLEKQLKKPGLPRHLQTFLIHELTSINDFHLQAYHRSRALLETYEEITLSSRRLSLMRAVMYDKIHQLEKAVPLARSIDEQVKWDIDVKTSLAALLASDAHTEEGIKTLTDIPNYRHLPKVVRTLASAYTKADEPEKALNLILPVCIDQASTSDMNTLMTALSMQRNEAVLRKSLTFFEHASKNNLGSPGHIVYSRSAVETHLKMYPEAVETISNFYGDQAQKQLYSTIHHFNNKAYEPETAVGLTRAAIKRFPEEYSLVAKLALIQEKNQQFRDAHRTYKKWRKQLDRHPKLSGQALVFYEKHPEMVPELYKKDVPVCESCQIYARYQKQKHRKSGLDDQQMHNNFRQHSQNASKWRLKEHRRDGQPELRLLKADQYQSYLKSYQASVETFQKTVRSRRPGASGSQTYKTAVSSVHHRQSQTGKQRQHHLDHRSGHGSHHNDKVRSR</sequence>
<dbReference type="Gene3D" id="1.25.40.10">
    <property type="entry name" value="Tetratricopeptide repeat domain"/>
    <property type="match status" value="1"/>
</dbReference>
<evidence type="ECO:0000313" key="3">
    <source>
        <dbReference type="EMBL" id="SMA49342.1"/>
    </source>
</evidence>
<keyword evidence="4" id="KW-1185">Reference proteome</keyword>
<dbReference type="InterPro" id="IPR003323">
    <property type="entry name" value="OTU_dom"/>
</dbReference>
<organism evidence="3 4">
    <name type="scientific">Parendozoicomonas haliclonae</name>
    <dbReference type="NCBI Taxonomy" id="1960125"/>
    <lineage>
        <taxon>Bacteria</taxon>
        <taxon>Pseudomonadati</taxon>
        <taxon>Pseudomonadota</taxon>
        <taxon>Gammaproteobacteria</taxon>
        <taxon>Oceanospirillales</taxon>
        <taxon>Endozoicomonadaceae</taxon>
        <taxon>Parendozoicomonas</taxon>
    </lineage>
</organism>
<dbReference type="Proteomes" id="UP000196573">
    <property type="component" value="Unassembled WGS sequence"/>
</dbReference>